<dbReference type="InterPro" id="IPR011989">
    <property type="entry name" value="ARM-like"/>
</dbReference>
<dbReference type="GO" id="GO:0030117">
    <property type="term" value="C:membrane coat"/>
    <property type="evidence" value="ECO:0007669"/>
    <property type="project" value="InterPro"/>
</dbReference>
<protein>
    <submittedName>
        <fullName evidence="8">11521_t:CDS:1</fullName>
    </submittedName>
</protein>
<dbReference type="SUPFAM" id="SSF48371">
    <property type="entry name" value="ARM repeat"/>
    <property type="match status" value="1"/>
</dbReference>
<keyword evidence="3" id="KW-0813">Transport</keyword>
<feature type="region of interest" description="Disordered" evidence="6">
    <location>
        <begin position="172"/>
        <end position="215"/>
    </location>
</feature>
<feature type="compositionally biased region" description="Low complexity" evidence="6">
    <location>
        <begin position="945"/>
        <end position="960"/>
    </location>
</feature>
<evidence type="ECO:0000313" key="9">
    <source>
        <dbReference type="Proteomes" id="UP000789739"/>
    </source>
</evidence>
<evidence type="ECO:0000256" key="2">
    <source>
        <dbReference type="ARBA" id="ARBA00006613"/>
    </source>
</evidence>
<evidence type="ECO:0000256" key="5">
    <source>
        <dbReference type="ARBA" id="ARBA00023136"/>
    </source>
</evidence>
<accession>A0A9N9GQL5</accession>
<dbReference type="Proteomes" id="UP000789739">
    <property type="component" value="Unassembled WGS sequence"/>
</dbReference>
<proteinExistence type="inferred from homology"/>
<evidence type="ECO:0000256" key="6">
    <source>
        <dbReference type="SAM" id="MobiDB-lite"/>
    </source>
</evidence>
<dbReference type="FunFam" id="1.25.10.10:FF:000002">
    <property type="entry name" value="AP complex subunit beta"/>
    <property type="match status" value="1"/>
</dbReference>
<sequence>MAMNLLDDDDLSSVIMDTPPGWGKREDQDFDAEERLSPTPTKPKRLSIAAHSVESNHSDNGLSESDLSSVIDDKPAPRKRRKNTQSGKEKVAHEDDKDDTTIKNLKSYVLKCGVRKVWSRELKNLSKKQQVSHLKSILNELGVHGRPTVEKCLQVRRTRELQAELNSMDVTNIIHDDEKQGRRTRASRGLFNNPEKQGSNGDKDTDESQKTLPVTGHKRVYSKSVLKPACLGNISKSPKIYSIQTDFSQMTSIRFHGLHIATHTDNMTDFKVPRPRFFTTARKGENYELQADLNSEYRDKRKDAIKKVIANMTVGKDVSGLFSDVLKNMQTEDLEQKKLVYLYLMNYAKSQPNLVILAVNTFVKDTDDSNPLIRALAIRTMGCLRVEQVVDYLCEPLRKCMRDENPYVRKTAAICVAKLYDLNPELAVENGFVALLQEMMSDSNSMVVANAVTALAEIDEVSPDNKVFVINGSTLSKLLIALNECTEWGRIAILEALAEYKPIDAKEAEHIIERVSPQFQHANGSVVLAAIKVVVILMRYIKNEELEKSLVKRMAPPLVTLLSSAPEVQYVALRNINLILQKRKDILQNEMRVFFCKYNDPPYVKLEKLDILIKLANNKNVDQLLSELKEYASEVDVDFVRKSVRAIGQCAVKIDETSERCINVLLDLINTKVNYVVQEAIIVIKDIFRKYPHKYTTILPTLCKNLEVLDEPEAKASLIWIIGEYAESISNASELILSFLDTFREENLQVQLQLVASCVKLFLKKPTKENEGIVYRVLKVAAQECDNPDLRDRAYIYWRLLSTDPQAAKAVVLSDKPVISISNSTLSEQLLEQLLNDVGSLASVYHKPPETFLGRGRFGADAIQRKAIEEQEESIRETPLQIQTKTNVENLLDIDFSSPATPTSSSAIPASTAPPSVSSTAATSAGPIDDLLDLFSGTSMDSSSNGAGTTQGQNGTRGNGMSNDDILGLF</sequence>
<evidence type="ECO:0000313" key="8">
    <source>
        <dbReference type="EMBL" id="CAG8627580.1"/>
    </source>
</evidence>
<name>A0A9N9GQL5_9GLOM</name>
<dbReference type="GO" id="GO:0006886">
    <property type="term" value="P:intracellular protein transport"/>
    <property type="evidence" value="ECO:0007669"/>
    <property type="project" value="InterPro"/>
</dbReference>
<feature type="compositionally biased region" description="Acidic residues" evidence="6">
    <location>
        <begin position="1"/>
        <end position="11"/>
    </location>
</feature>
<dbReference type="InterPro" id="IPR002553">
    <property type="entry name" value="Clathrin/coatomer_adapt-like_N"/>
</dbReference>
<evidence type="ECO:0000256" key="4">
    <source>
        <dbReference type="ARBA" id="ARBA00022927"/>
    </source>
</evidence>
<keyword evidence="5" id="KW-0472">Membrane</keyword>
<keyword evidence="9" id="KW-1185">Reference proteome</keyword>
<feature type="domain" description="Clathrin/coatomer adaptor adaptin-like N-terminal" evidence="7">
    <location>
        <begin position="283"/>
        <end position="804"/>
    </location>
</feature>
<evidence type="ECO:0000256" key="1">
    <source>
        <dbReference type="ARBA" id="ARBA00004308"/>
    </source>
</evidence>
<dbReference type="GO" id="GO:0016192">
    <property type="term" value="P:vesicle-mediated transport"/>
    <property type="evidence" value="ECO:0007669"/>
    <property type="project" value="InterPro"/>
</dbReference>
<comment type="similarity">
    <text evidence="2">Belongs to the adaptor complexes large subunit family.</text>
</comment>
<dbReference type="EMBL" id="CAJVPI010001816">
    <property type="protein sequence ID" value="CAG8627580.1"/>
    <property type="molecule type" value="Genomic_DNA"/>
</dbReference>
<feature type="compositionally biased region" description="Basic and acidic residues" evidence="6">
    <location>
        <begin position="87"/>
        <end position="98"/>
    </location>
</feature>
<dbReference type="PANTHER" id="PTHR11134">
    <property type="entry name" value="ADAPTOR COMPLEX SUBUNIT BETA FAMILY MEMBER"/>
    <property type="match status" value="1"/>
</dbReference>
<dbReference type="OrthoDB" id="10254310at2759"/>
<reference evidence="8" key="1">
    <citation type="submission" date="2021-06" db="EMBL/GenBank/DDBJ databases">
        <authorList>
            <person name="Kallberg Y."/>
            <person name="Tangrot J."/>
            <person name="Rosling A."/>
        </authorList>
    </citation>
    <scope>NUCLEOTIDE SEQUENCE</scope>
    <source>
        <strain evidence="8">BR232B</strain>
    </source>
</reference>
<dbReference type="InterPro" id="IPR016024">
    <property type="entry name" value="ARM-type_fold"/>
</dbReference>
<keyword evidence="4" id="KW-0653">Protein transport</keyword>
<comment type="caution">
    <text evidence="8">The sequence shown here is derived from an EMBL/GenBank/DDBJ whole genome shotgun (WGS) entry which is preliminary data.</text>
</comment>
<dbReference type="InterPro" id="IPR026739">
    <property type="entry name" value="AP_beta"/>
</dbReference>
<dbReference type="AlphaFoldDB" id="A0A9N9GQL5"/>
<feature type="region of interest" description="Disordered" evidence="6">
    <location>
        <begin position="1"/>
        <end position="98"/>
    </location>
</feature>
<gene>
    <name evidence="8" type="ORF">PBRASI_LOCUS9067</name>
</gene>
<evidence type="ECO:0000256" key="3">
    <source>
        <dbReference type="ARBA" id="ARBA00022448"/>
    </source>
</evidence>
<feature type="region of interest" description="Disordered" evidence="6">
    <location>
        <begin position="899"/>
        <end position="970"/>
    </location>
</feature>
<dbReference type="Gene3D" id="1.25.10.10">
    <property type="entry name" value="Leucine-rich Repeat Variant"/>
    <property type="match status" value="1"/>
</dbReference>
<comment type="subcellular location">
    <subcellularLocation>
        <location evidence="1">Endomembrane system</location>
    </subcellularLocation>
</comment>
<evidence type="ECO:0000259" key="7">
    <source>
        <dbReference type="Pfam" id="PF01602"/>
    </source>
</evidence>
<feature type="compositionally biased region" description="Low complexity" evidence="6">
    <location>
        <begin position="899"/>
        <end position="925"/>
    </location>
</feature>
<feature type="compositionally biased region" description="Polar residues" evidence="6">
    <location>
        <begin position="53"/>
        <end position="68"/>
    </location>
</feature>
<organism evidence="8 9">
    <name type="scientific">Paraglomus brasilianum</name>
    <dbReference type="NCBI Taxonomy" id="144538"/>
    <lineage>
        <taxon>Eukaryota</taxon>
        <taxon>Fungi</taxon>
        <taxon>Fungi incertae sedis</taxon>
        <taxon>Mucoromycota</taxon>
        <taxon>Glomeromycotina</taxon>
        <taxon>Glomeromycetes</taxon>
        <taxon>Paraglomerales</taxon>
        <taxon>Paraglomeraceae</taxon>
        <taxon>Paraglomus</taxon>
    </lineage>
</organism>
<dbReference type="Pfam" id="PF01602">
    <property type="entry name" value="Adaptin_N"/>
    <property type="match status" value="1"/>
</dbReference>
<dbReference type="GO" id="GO:0012505">
    <property type="term" value="C:endomembrane system"/>
    <property type="evidence" value="ECO:0007669"/>
    <property type="project" value="UniProtKB-SubCell"/>
</dbReference>